<feature type="compositionally biased region" description="Low complexity" evidence="2">
    <location>
        <begin position="332"/>
        <end position="364"/>
    </location>
</feature>
<reference evidence="3 4" key="2">
    <citation type="submission" date="2024-10" db="EMBL/GenBank/DDBJ databases">
        <authorList>
            <person name="Ryan C."/>
        </authorList>
    </citation>
    <scope>NUCLEOTIDE SEQUENCE [LARGE SCALE GENOMIC DNA]</scope>
</reference>
<feature type="compositionally biased region" description="Acidic residues" evidence="2">
    <location>
        <begin position="684"/>
        <end position="694"/>
    </location>
</feature>
<protein>
    <submittedName>
        <fullName evidence="3">Uncharacterized protein</fullName>
    </submittedName>
</protein>
<reference evidence="4" key="1">
    <citation type="submission" date="2024-06" db="EMBL/GenBank/DDBJ databases">
        <authorList>
            <person name="Ryan C."/>
        </authorList>
    </citation>
    <scope>NUCLEOTIDE SEQUENCE [LARGE SCALE GENOMIC DNA]</scope>
</reference>
<name>A0ABC8VAM8_9POAL</name>
<dbReference type="EMBL" id="OZ075111">
    <property type="protein sequence ID" value="CAL4887023.1"/>
    <property type="molecule type" value="Genomic_DNA"/>
</dbReference>
<sequence length="694" mass="71893">MAQELAVRGGGGVEEHPAPQRKGVLVRRGAFAVRREVIAVAKMSAPERRLLRERLDSELDAVRGALRKAELLSRGATAGAAAAAAAPPVAGKDGRLSAAGAEAAAEKKKKKRKVPPFVGQGAGELKRVKTGDRERLAGRLAALATALPDRAVAYLQNRRAGGAADSCGDGGGGAEKDAPPMKGGGALLQLKTLLDKYAPAASAPKKSHGPRRAPPEITPESRRRRALPLVGSGGVSCLSRSQGGAGGGKNMAAVQEEEEEEEGVDICGGVSRIAIRDIAKEYGELVEGVGVRLLSPLQRKYVDLAEQGDEYVDICGDASPVVFPAAKGDGNGSTSGPSLSSSFGDTDASSSDSDSSSSSDTNSESESDPGKSFSSRPLPAIVQKEAVHTEKIAEPAVQDLRITSSPPAPAFLPPKVNGTNAPPREPAPEMMQVAEQEELQGQCAAPAPTVRPVTGSPPGPAALPKEKDTSTHPPAPPEAVQCVAPAAPAHPITGGAPPVPVILLREVNSASSQQPPAPPPLPPVAPQVAEPEELQFQVQYAVAAPAPAPASITANGVSDAVTAAKEEAERRRQLAKERAKAKARRALLEVERAALPDERVHPRDMEMLGIAAFEHVASTVQKGARRAAPPLQVNGGGLRVSPGNPSVLQQLGIFLKADDSSEDDEEEEEQKHQQAAAALASHGDDEEVEDGEIR</sequence>
<feature type="region of interest" description="Disordered" evidence="2">
    <location>
        <begin position="326"/>
        <end position="526"/>
    </location>
</feature>
<dbReference type="Proteomes" id="UP001497457">
    <property type="component" value="Chromosome 1b"/>
</dbReference>
<evidence type="ECO:0000256" key="2">
    <source>
        <dbReference type="SAM" id="MobiDB-lite"/>
    </source>
</evidence>
<feature type="compositionally biased region" description="Pro residues" evidence="2">
    <location>
        <begin position="515"/>
        <end position="525"/>
    </location>
</feature>
<accession>A0ABC8VAM8</accession>
<feature type="region of interest" description="Disordered" evidence="2">
    <location>
        <begin position="1"/>
        <end position="21"/>
    </location>
</feature>
<proteinExistence type="predicted"/>
<evidence type="ECO:0000313" key="4">
    <source>
        <dbReference type="Proteomes" id="UP001497457"/>
    </source>
</evidence>
<feature type="region of interest" description="Disordered" evidence="2">
    <location>
        <begin position="625"/>
        <end position="644"/>
    </location>
</feature>
<keyword evidence="4" id="KW-1185">Reference proteome</keyword>
<keyword evidence="1" id="KW-0175">Coiled coil</keyword>
<gene>
    <name evidence="3" type="ORF">URODEC1_LOCUS1493</name>
</gene>
<evidence type="ECO:0000313" key="3">
    <source>
        <dbReference type="EMBL" id="CAL4887023.1"/>
    </source>
</evidence>
<feature type="coiled-coil region" evidence="1">
    <location>
        <begin position="558"/>
        <end position="591"/>
    </location>
</feature>
<feature type="region of interest" description="Disordered" evidence="2">
    <location>
        <begin position="161"/>
        <end position="185"/>
    </location>
</feature>
<feature type="region of interest" description="Disordered" evidence="2">
    <location>
        <begin position="656"/>
        <end position="694"/>
    </location>
</feature>
<evidence type="ECO:0000256" key="1">
    <source>
        <dbReference type="SAM" id="Coils"/>
    </source>
</evidence>
<dbReference type="AlphaFoldDB" id="A0ABC8VAM8"/>
<organism evidence="3 4">
    <name type="scientific">Urochloa decumbens</name>
    <dbReference type="NCBI Taxonomy" id="240449"/>
    <lineage>
        <taxon>Eukaryota</taxon>
        <taxon>Viridiplantae</taxon>
        <taxon>Streptophyta</taxon>
        <taxon>Embryophyta</taxon>
        <taxon>Tracheophyta</taxon>
        <taxon>Spermatophyta</taxon>
        <taxon>Magnoliopsida</taxon>
        <taxon>Liliopsida</taxon>
        <taxon>Poales</taxon>
        <taxon>Poaceae</taxon>
        <taxon>PACMAD clade</taxon>
        <taxon>Panicoideae</taxon>
        <taxon>Panicodae</taxon>
        <taxon>Paniceae</taxon>
        <taxon>Melinidinae</taxon>
        <taxon>Urochloa</taxon>
    </lineage>
</organism>
<feature type="region of interest" description="Disordered" evidence="2">
    <location>
        <begin position="199"/>
        <end position="222"/>
    </location>
</feature>